<feature type="region of interest" description="Disordered" evidence="1">
    <location>
        <begin position="381"/>
        <end position="402"/>
    </location>
</feature>
<feature type="domain" description="PAS" evidence="2">
    <location>
        <begin position="266"/>
        <end position="315"/>
    </location>
</feature>
<accession>A0A7S4I118</accession>
<feature type="compositionally biased region" description="Low complexity" evidence="1">
    <location>
        <begin position="43"/>
        <end position="60"/>
    </location>
</feature>
<feature type="compositionally biased region" description="Polar residues" evidence="1">
    <location>
        <begin position="222"/>
        <end position="232"/>
    </location>
</feature>
<evidence type="ECO:0000259" key="2">
    <source>
        <dbReference type="PROSITE" id="PS50112"/>
    </source>
</evidence>
<feature type="compositionally biased region" description="Low complexity" evidence="1">
    <location>
        <begin position="208"/>
        <end position="217"/>
    </location>
</feature>
<proteinExistence type="predicted"/>
<evidence type="ECO:0000256" key="1">
    <source>
        <dbReference type="SAM" id="MobiDB-lite"/>
    </source>
</evidence>
<feature type="compositionally biased region" description="Basic residues" evidence="1">
    <location>
        <begin position="89"/>
        <end position="99"/>
    </location>
</feature>
<protein>
    <recommendedName>
        <fullName evidence="2">PAS domain-containing protein</fullName>
    </recommendedName>
</protein>
<feature type="compositionally biased region" description="Basic and acidic residues" evidence="1">
    <location>
        <begin position="77"/>
        <end position="88"/>
    </location>
</feature>
<feature type="region of interest" description="Disordered" evidence="1">
    <location>
        <begin position="26"/>
        <end position="168"/>
    </location>
</feature>
<feature type="compositionally biased region" description="Low complexity" evidence="1">
    <location>
        <begin position="101"/>
        <end position="141"/>
    </location>
</feature>
<sequence length="565" mass="59275">MAPPTLPFGMMVNGFHPQMTALPNPVGPIAIPPLPSSSRRRAPGLSSSSSSSSQRPGSLQMSLSGLIDSRTSTLVNKLRDDVQNEERHRRTMVTKRRRTGYGSSSSYSSSYSSSFSESDTSSRSVASSRSVSSLEASSAATRRGRDKRQRTAYYKEVPRGDSSVANIGGKKTLEAPASFLAGSEQPTLGAPPKYFSSSAPTTAEPCYDSTSPLSSSESDTDQASTKASSTASGLEGAFNDGAGLSDLYSEVFLESEKPQIIATLGGRIVTWNDEFLSSTGLLASQLRGCVTVHNLVEPAMQSRLNDLFELALREGNSDTQPGSGGSNCNVVDPARPPLMVIAPAADGGRGGLRRELRQVPAPRPDGVGAGVGIAEVTSLAPATPDVSSGGHPAGRNKSVTADYSRTAVPGLDAGIGSYGAAATPGSGSSESSGSGGEEDDEEEDGETHLSITLPCRQFRSVTEQLCITIILMNDIDPSKRCYYCILSPPANPPPTISFPAASMTFFTPENHSGGYMPVGNGWYRSLHTGQFLNSMAMPAQMQTPLVSAATGKIRRIGQKQLASLL</sequence>
<reference evidence="3" key="1">
    <citation type="submission" date="2021-01" db="EMBL/GenBank/DDBJ databases">
        <authorList>
            <person name="Corre E."/>
            <person name="Pelletier E."/>
            <person name="Niang G."/>
            <person name="Scheremetjew M."/>
            <person name="Finn R."/>
            <person name="Kale V."/>
            <person name="Holt S."/>
            <person name="Cochrane G."/>
            <person name="Meng A."/>
            <person name="Brown T."/>
            <person name="Cohen L."/>
        </authorList>
    </citation>
    <scope>NUCLEOTIDE SEQUENCE</scope>
    <source>
        <strain evidence="3">Isolate 1302-5</strain>
    </source>
</reference>
<feature type="compositionally biased region" description="Acidic residues" evidence="1">
    <location>
        <begin position="436"/>
        <end position="445"/>
    </location>
</feature>
<gene>
    <name evidence="3" type="ORF">OAUR00152_LOCUS6086</name>
</gene>
<evidence type="ECO:0000313" key="3">
    <source>
        <dbReference type="EMBL" id="CAE2215027.1"/>
    </source>
</evidence>
<dbReference type="InterPro" id="IPR000014">
    <property type="entry name" value="PAS"/>
</dbReference>
<dbReference type="EMBL" id="HBKQ01009113">
    <property type="protein sequence ID" value="CAE2215027.1"/>
    <property type="molecule type" value="Transcribed_RNA"/>
</dbReference>
<name>A0A7S4I118_9STRA</name>
<dbReference type="PROSITE" id="PS50112">
    <property type="entry name" value="PAS"/>
    <property type="match status" value="1"/>
</dbReference>
<organism evidence="3">
    <name type="scientific">Odontella aurita</name>
    <dbReference type="NCBI Taxonomy" id="265563"/>
    <lineage>
        <taxon>Eukaryota</taxon>
        <taxon>Sar</taxon>
        <taxon>Stramenopiles</taxon>
        <taxon>Ochrophyta</taxon>
        <taxon>Bacillariophyta</taxon>
        <taxon>Mediophyceae</taxon>
        <taxon>Biddulphiophycidae</taxon>
        <taxon>Eupodiscales</taxon>
        <taxon>Odontellaceae</taxon>
        <taxon>Odontella</taxon>
    </lineage>
</organism>
<feature type="region of interest" description="Disordered" evidence="1">
    <location>
        <begin position="415"/>
        <end position="450"/>
    </location>
</feature>
<dbReference type="AlphaFoldDB" id="A0A7S4I118"/>
<feature type="region of interest" description="Disordered" evidence="1">
    <location>
        <begin position="190"/>
        <end position="235"/>
    </location>
</feature>